<gene>
    <name evidence="2" type="ORF">GTH32_06140</name>
</gene>
<dbReference type="InterPro" id="IPR008023">
    <property type="entry name" value="DUF748"/>
</dbReference>
<evidence type="ECO:0000256" key="1">
    <source>
        <dbReference type="SAM" id="MobiDB-lite"/>
    </source>
</evidence>
<dbReference type="InterPro" id="IPR052894">
    <property type="entry name" value="AsmA-related"/>
</dbReference>
<organism evidence="2 3">
    <name type="scientific">Alteromonas profundi</name>
    <dbReference type="NCBI Taxonomy" id="2696062"/>
    <lineage>
        <taxon>Bacteria</taxon>
        <taxon>Pseudomonadati</taxon>
        <taxon>Pseudomonadota</taxon>
        <taxon>Gammaproteobacteria</taxon>
        <taxon>Alteromonadales</taxon>
        <taxon>Alteromonadaceae</taxon>
        <taxon>Alteromonas/Salinimonas group</taxon>
        <taxon>Alteromonas</taxon>
    </lineage>
</organism>
<keyword evidence="3" id="KW-1185">Reference proteome</keyword>
<sequence>MQRKTFVTLAVIGAVVVAIRLSLPYAVQGYINKTLSQPGAYNGRVGDVDLMLWRGAYRLQDVLLYKANGEVDRPLFRAQAVDFSLLWSQLFKGAAVGSVTLTAPEINFVDGPSESQDQSGKDEDWLNIANQLFPLQVEKLEVIDGKVTFYNPQSSPSIDISLHDIQGKLTNLVNSDALSSDRVAQVSARGQTAQQGTLTLEGELDPSTANPTFDVDIQADNVALKNFENLFDTYAPFDLEAGSLTLAAELAADNGKLEGYIKPIIHNVEVFSWKQDIEEDGDGPIEGGIEILAAFAMEIFENQSEDQFATRIPLEGDIADPETSIWSSLGAVVKNAFIQAFSGDVEDSVDLESLGTNTDKADKDSSANSDRND</sequence>
<dbReference type="Proteomes" id="UP000470213">
    <property type="component" value="Unassembled WGS sequence"/>
</dbReference>
<dbReference type="EMBL" id="JAAAWN010000006">
    <property type="protein sequence ID" value="NDV90778.1"/>
    <property type="molecule type" value="Genomic_DNA"/>
</dbReference>
<reference evidence="2 3" key="1">
    <citation type="submission" date="2020-01" db="EMBL/GenBank/DDBJ databases">
        <authorList>
            <person name="Chen J."/>
            <person name="Zhu S."/>
            <person name="Yang J."/>
        </authorList>
    </citation>
    <scope>NUCLEOTIDE SEQUENCE [LARGE SCALE GENOMIC DNA]</scope>
    <source>
        <strain evidence="2 3">345S023</strain>
    </source>
</reference>
<proteinExistence type="predicted"/>
<dbReference type="RefSeq" id="WP_163084371.1">
    <property type="nucleotide sequence ID" value="NZ_JAAAWN010000006.1"/>
</dbReference>
<dbReference type="PANTHER" id="PTHR30441:SF8">
    <property type="entry name" value="DUF748 DOMAIN-CONTAINING PROTEIN"/>
    <property type="match status" value="1"/>
</dbReference>
<evidence type="ECO:0000313" key="3">
    <source>
        <dbReference type="Proteomes" id="UP000470213"/>
    </source>
</evidence>
<dbReference type="GO" id="GO:0005886">
    <property type="term" value="C:plasma membrane"/>
    <property type="evidence" value="ECO:0007669"/>
    <property type="project" value="TreeGrafter"/>
</dbReference>
<feature type="region of interest" description="Disordered" evidence="1">
    <location>
        <begin position="352"/>
        <end position="373"/>
    </location>
</feature>
<dbReference type="GO" id="GO:0090313">
    <property type="term" value="P:regulation of protein targeting to membrane"/>
    <property type="evidence" value="ECO:0007669"/>
    <property type="project" value="TreeGrafter"/>
</dbReference>
<comment type="caution">
    <text evidence="2">The sequence shown here is derived from an EMBL/GenBank/DDBJ whole genome shotgun (WGS) entry which is preliminary data.</text>
</comment>
<feature type="compositionally biased region" description="Basic and acidic residues" evidence="1">
    <location>
        <begin position="359"/>
        <end position="373"/>
    </location>
</feature>
<accession>A0A7X5LK53</accession>
<dbReference type="Pfam" id="PF05359">
    <property type="entry name" value="DUF748"/>
    <property type="match status" value="1"/>
</dbReference>
<name>A0A7X5LK53_9ALTE</name>
<dbReference type="PANTHER" id="PTHR30441">
    <property type="entry name" value="DUF748 DOMAIN-CONTAINING PROTEIN"/>
    <property type="match status" value="1"/>
</dbReference>
<evidence type="ECO:0000313" key="2">
    <source>
        <dbReference type="EMBL" id="NDV90778.1"/>
    </source>
</evidence>
<protein>
    <submittedName>
        <fullName evidence="2">DUF748 domain-containing protein</fullName>
    </submittedName>
</protein>
<dbReference type="AlphaFoldDB" id="A0A7X5LK53"/>